<dbReference type="InterPro" id="IPR001296">
    <property type="entry name" value="Glyco_trans_1"/>
</dbReference>
<proteinExistence type="predicted"/>
<dbReference type="Pfam" id="PF00534">
    <property type="entry name" value="Glycos_transf_1"/>
    <property type="match status" value="1"/>
</dbReference>
<dbReference type="AlphaFoldDB" id="A0A2T0RPI5"/>
<dbReference type="GO" id="GO:0016757">
    <property type="term" value="F:glycosyltransferase activity"/>
    <property type="evidence" value="ECO:0007669"/>
    <property type="project" value="InterPro"/>
</dbReference>
<gene>
    <name evidence="3" type="ORF">CLV78_105113</name>
</gene>
<evidence type="ECO:0000313" key="4">
    <source>
        <dbReference type="Proteomes" id="UP000239480"/>
    </source>
</evidence>
<evidence type="ECO:0000313" key="3">
    <source>
        <dbReference type="EMBL" id="PRY23061.1"/>
    </source>
</evidence>
<dbReference type="PANTHER" id="PTHR46401">
    <property type="entry name" value="GLYCOSYLTRANSFERASE WBBK-RELATED"/>
    <property type="match status" value="1"/>
</dbReference>
<dbReference type="RefSeq" id="WP_106205376.1">
    <property type="nucleotide sequence ID" value="NZ_PVTD01000005.1"/>
</dbReference>
<name>A0A2T0RPI5_9RHOB</name>
<dbReference type="CDD" id="cd03809">
    <property type="entry name" value="GT4_MtfB-like"/>
    <property type="match status" value="1"/>
</dbReference>
<dbReference type="PANTHER" id="PTHR46401:SF2">
    <property type="entry name" value="GLYCOSYLTRANSFERASE WBBK-RELATED"/>
    <property type="match status" value="1"/>
</dbReference>
<dbReference type="EMBL" id="PVTD01000005">
    <property type="protein sequence ID" value="PRY23061.1"/>
    <property type="molecule type" value="Genomic_DNA"/>
</dbReference>
<accession>A0A2T0RPI5</accession>
<reference evidence="3 4" key="1">
    <citation type="submission" date="2018-03" db="EMBL/GenBank/DDBJ databases">
        <title>Genomic Encyclopedia of Archaeal and Bacterial Type Strains, Phase II (KMG-II): from individual species to whole genera.</title>
        <authorList>
            <person name="Goeker M."/>
        </authorList>
    </citation>
    <scope>NUCLEOTIDE SEQUENCE [LARGE SCALE GENOMIC DNA]</scope>
    <source>
        <strain evidence="3 4">DSM 29328</strain>
    </source>
</reference>
<protein>
    <submittedName>
        <fullName evidence="3">Glycosyltransferase involved in cell wall biosynthesis</fullName>
    </submittedName>
</protein>
<keyword evidence="1 3" id="KW-0808">Transferase</keyword>
<dbReference type="OrthoDB" id="9790710at2"/>
<evidence type="ECO:0000256" key="1">
    <source>
        <dbReference type="ARBA" id="ARBA00022679"/>
    </source>
</evidence>
<feature type="domain" description="Glycosyl transferase family 1" evidence="2">
    <location>
        <begin position="235"/>
        <end position="355"/>
    </location>
</feature>
<sequence length="405" mass="44360">MGSEKAPLCLDLTRLLSRVGRGPWTGVDRVEAAYLGALLELSDRTVFALVRMRFGFVLLDHGGMTAISARLAGDIPWGRPDLLARSLRRPSRTTSTDLRRHALAVTHRRGLPRMLRRHLPPGAAYLNVGHSNLSAPVFRAIREIPGSTICVLVHDLIPLDFSQFQRPGTSEKFEAAMRRVSRCADLVICNSAATEASVCARFTDWGRVPNLVTAHLGLDLSSESVPAEPTEPPPCQPYFVCLGTIEPRKNHAFLLDLWEAMPATERPGLLFLGSRGWNNDDVFRRLATSSLTGETVFEHSGLDDRAVAQLLRGAAGVLFPSHAEGFGLPALEAAALGVPLICNDLPVFHEILGDYPVYADISDTYSWTTAIRSAAKKHMKGPEHSSAQPGIPTWDEHFNLVLSRI</sequence>
<dbReference type="Gene3D" id="3.40.50.2000">
    <property type="entry name" value="Glycogen Phosphorylase B"/>
    <property type="match status" value="1"/>
</dbReference>
<keyword evidence="4" id="KW-1185">Reference proteome</keyword>
<comment type="caution">
    <text evidence="3">The sequence shown here is derived from an EMBL/GenBank/DDBJ whole genome shotgun (WGS) entry which is preliminary data.</text>
</comment>
<evidence type="ECO:0000259" key="2">
    <source>
        <dbReference type="Pfam" id="PF00534"/>
    </source>
</evidence>
<organism evidence="3 4">
    <name type="scientific">Aliiruegeria haliotis</name>
    <dbReference type="NCBI Taxonomy" id="1280846"/>
    <lineage>
        <taxon>Bacteria</taxon>
        <taxon>Pseudomonadati</taxon>
        <taxon>Pseudomonadota</taxon>
        <taxon>Alphaproteobacteria</taxon>
        <taxon>Rhodobacterales</taxon>
        <taxon>Roseobacteraceae</taxon>
        <taxon>Aliiruegeria</taxon>
    </lineage>
</organism>
<dbReference type="Proteomes" id="UP000239480">
    <property type="component" value="Unassembled WGS sequence"/>
</dbReference>
<dbReference type="SUPFAM" id="SSF53756">
    <property type="entry name" value="UDP-Glycosyltransferase/glycogen phosphorylase"/>
    <property type="match status" value="1"/>
</dbReference>